<proteinExistence type="predicted"/>
<feature type="domain" description="BFD-like [2Fe-2S]-binding" evidence="1">
    <location>
        <begin position="7"/>
        <end position="58"/>
    </location>
</feature>
<dbReference type="InterPro" id="IPR041854">
    <property type="entry name" value="BFD-like_2Fe2S-bd_dom_sf"/>
</dbReference>
<dbReference type="AlphaFoldDB" id="A0A366XWK4"/>
<sequence length="90" mass="9963">MSENQTVICRCEEITLKEIKETVERFKCSSREVKLRTRAGMGPCGGRTCRCMIDRIVEQLGGPSISNEVSLSYRPPVRPVSFGVLGGEAK</sequence>
<reference evidence="2 3" key="1">
    <citation type="submission" date="2018-07" db="EMBL/GenBank/DDBJ databases">
        <title>Lottiidibacillus patelloidae gen. nov., sp. nov., isolated from the intestinal tract of a marine limpet and the reclassification of B. taeanensis BH030017T, B. algicola KMM 3737T and B. hwajinpoensis SW-72T as genus Lottiidibacillus.</title>
        <authorList>
            <person name="Liu R."/>
            <person name="Huang Z."/>
        </authorList>
    </citation>
    <scope>NUCLEOTIDE SEQUENCE [LARGE SCALE GENOMIC DNA]</scope>
    <source>
        <strain evidence="2 3">BH030017</strain>
    </source>
</reference>
<evidence type="ECO:0000313" key="2">
    <source>
        <dbReference type="EMBL" id="RBW68523.1"/>
    </source>
</evidence>
<dbReference type="OrthoDB" id="9801699at2"/>
<accession>A0A366XWK4</accession>
<gene>
    <name evidence="2" type="ORF">DS031_16245</name>
</gene>
<organism evidence="2 3">
    <name type="scientific">Bacillus taeanensis</name>
    <dbReference type="NCBI Taxonomy" id="273032"/>
    <lineage>
        <taxon>Bacteria</taxon>
        <taxon>Bacillati</taxon>
        <taxon>Bacillota</taxon>
        <taxon>Bacilli</taxon>
        <taxon>Bacillales</taxon>
        <taxon>Bacillaceae</taxon>
        <taxon>Bacillus</taxon>
    </lineage>
</organism>
<dbReference type="Pfam" id="PF04324">
    <property type="entry name" value="Fer2_BFD"/>
    <property type="match status" value="1"/>
</dbReference>
<dbReference type="Gene3D" id="1.10.10.1100">
    <property type="entry name" value="BFD-like [2Fe-2S]-binding domain"/>
    <property type="match status" value="1"/>
</dbReference>
<dbReference type="EMBL" id="QOCW01000019">
    <property type="protein sequence ID" value="RBW68523.1"/>
    <property type="molecule type" value="Genomic_DNA"/>
</dbReference>
<protein>
    <submittedName>
        <fullName evidence="2">(2Fe-2S)-binding protein</fullName>
    </submittedName>
</protein>
<dbReference type="Proteomes" id="UP000253314">
    <property type="component" value="Unassembled WGS sequence"/>
</dbReference>
<keyword evidence="3" id="KW-1185">Reference proteome</keyword>
<dbReference type="InterPro" id="IPR007419">
    <property type="entry name" value="BFD-like_2Fe2S-bd_dom"/>
</dbReference>
<comment type="caution">
    <text evidence="2">The sequence shown here is derived from an EMBL/GenBank/DDBJ whole genome shotgun (WGS) entry which is preliminary data.</text>
</comment>
<evidence type="ECO:0000259" key="1">
    <source>
        <dbReference type="Pfam" id="PF04324"/>
    </source>
</evidence>
<evidence type="ECO:0000313" key="3">
    <source>
        <dbReference type="Proteomes" id="UP000253314"/>
    </source>
</evidence>
<dbReference type="RefSeq" id="WP_113807121.1">
    <property type="nucleotide sequence ID" value="NZ_QOCW01000019.1"/>
</dbReference>
<name>A0A366XWK4_9BACI</name>